<name>A0A7Y9I547_9ACTN</name>
<keyword evidence="3" id="KW-1185">Reference proteome</keyword>
<evidence type="ECO:0000256" key="1">
    <source>
        <dbReference type="SAM" id="Phobius"/>
    </source>
</evidence>
<dbReference type="AlphaFoldDB" id="A0A7Y9I547"/>
<keyword evidence="1" id="KW-1133">Transmembrane helix</keyword>
<evidence type="ECO:0000313" key="3">
    <source>
        <dbReference type="Proteomes" id="UP000569914"/>
    </source>
</evidence>
<organism evidence="2 3">
    <name type="scientific">Microlunatus parietis</name>
    <dbReference type="NCBI Taxonomy" id="682979"/>
    <lineage>
        <taxon>Bacteria</taxon>
        <taxon>Bacillati</taxon>
        <taxon>Actinomycetota</taxon>
        <taxon>Actinomycetes</taxon>
        <taxon>Propionibacteriales</taxon>
        <taxon>Propionibacteriaceae</taxon>
        <taxon>Microlunatus</taxon>
    </lineage>
</organism>
<feature type="transmembrane region" description="Helical" evidence="1">
    <location>
        <begin position="36"/>
        <end position="57"/>
    </location>
</feature>
<evidence type="ECO:0000313" key="2">
    <source>
        <dbReference type="EMBL" id="NYE70460.1"/>
    </source>
</evidence>
<protein>
    <submittedName>
        <fullName evidence="2">Ca2+/H+ antiporter</fullName>
    </submittedName>
</protein>
<keyword evidence="1" id="KW-0812">Transmembrane</keyword>
<dbReference type="EMBL" id="JACCBU010000001">
    <property type="protein sequence ID" value="NYE70460.1"/>
    <property type="molecule type" value="Genomic_DNA"/>
</dbReference>
<accession>A0A7Y9I547</accession>
<feature type="transmembrane region" description="Helical" evidence="1">
    <location>
        <begin position="93"/>
        <end position="113"/>
    </location>
</feature>
<dbReference type="RefSeq" id="WP_179749931.1">
    <property type="nucleotide sequence ID" value="NZ_JACCBU010000001.1"/>
</dbReference>
<dbReference type="Proteomes" id="UP000569914">
    <property type="component" value="Unassembled WGS sequence"/>
</dbReference>
<reference evidence="2 3" key="1">
    <citation type="submission" date="2020-07" db="EMBL/GenBank/DDBJ databases">
        <title>Sequencing the genomes of 1000 actinobacteria strains.</title>
        <authorList>
            <person name="Klenk H.-P."/>
        </authorList>
    </citation>
    <scope>NUCLEOTIDE SEQUENCE [LARGE SCALE GENOMIC DNA]</scope>
    <source>
        <strain evidence="2 3">DSM 22083</strain>
    </source>
</reference>
<keyword evidence="1" id="KW-0472">Membrane</keyword>
<comment type="caution">
    <text evidence="2">The sequence shown here is derived from an EMBL/GenBank/DDBJ whole genome shotgun (WGS) entry which is preliminary data.</text>
</comment>
<proteinExistence type="predicted"/>
<gene>
    <name evidence="2" type="ORF">BKA15_001789</name>
</gene>
<feature type="transmembrane region" description="Helical" evidence="1">
    <location>
        <begin position="69"/>
        <end position="87"/>
    </location>
</feature>
<sequence>MIPVLAGIVIGLGLVCTVWGVTTLALNKPVGRAQLIAGAVLEVAALTQTVIAVVLLAQGHQPLEFGTTVGYLIVVALIVPIAAVWALNDRSRYAGGVLAVAAFAVLAMTLRLLDLWGPA</sequence>